<dbReference type="GO" id="GO:0004993">
    <property type="term" value="F:G protein-coupled serotonin receptor activity"/>
    <property type="evidence" value="ECO:0007669"/>
    <property type="project" value="TreeGrafter"/>
</dbReference>
<dbReference type="PANTHER" id="PTHR24247:SF183">
    <property type="entry name" value="MUSCARINIC ACETYLCHOLINE RECEPTOR M3"/>
    <property type="match status" value="1"/>
</dbReference>
<evidence type="ECO:0000256" key="1">
    <source>
        <dbReference type="ARBA" id="ARBA00003336"/>
    </source>
</evidence>
<keyword evidence="5 14" id="KW-1133">Transmembrane helix</keyword>
<dbReference type="InterPro" id="IPR017452">
    <property type="entry name" value="GPCR_Rhodpsn_7TM"/>
</dbReference>
<evidence type="ECO:0000256" key="14">
    <source>
        <dbReference type="RuleBase" id="RU361191"/>
    </source>
</evidence>
<protein>
    <recommendedName>
        <fullName evidence="14">Muscarinic acetylcholine receptor</fullName>
    </recommendedName>
</protein>
<accession>A0A3B3Y6N9</accession>
<dbReference type="Ensembl" id="ENSPMET00000011752.1">
    <property type="protein sequence ID" value="ENSPMEP00000022823.1"/>
    <property type="gene ID" value="ENSPMEG00000004109.1"/>
</dbReference>
<feature type="transmembrane region" description="Helical" evidence="14">
    <location>
        <begin position="83"/>
        <end position="104"/>
    </location>
</feature>
<feature type="transmembrane region" description="Helical" evidence="14">
    <location>
        <begin position="125"/>
        <end position="150"/>
    </location>
</feature>
<keyword evidence="9 13" id="KW-0675">Receptor</keyword>
<reference evidence="17" key="1">
    <citation type="submission" date="2025-08" db="UniProtKB">
        <authorList>
            <consortium name="Ensembl"/>
        </authorList>
    </citation>
    <scope>IDENTIFICATION</scope>
</reference>
<dbReference type="CDD" id="cd15049">
    <property type="entry name" value="7tmA_mAChR"/>
    <property type="match status" value="1"/>
</dbReference>
<sequence length="434" mass="48812">HNSAAPVVIIIVFLTGSLSFITVVGNILVLVSFKVNKSLKTVNNYYLLSLAFADLTIGTLSMNLYTTYIIMGQWALGPVVCDLWLAIDYVASNASVMNLLVISFDRYFSVTRPLTYRTKRTTKRAMTMIALAWSISFILWAPAILFWQYIVGERTVQPNECYIQFLSEPIITFCTAIAAFYLPVSIMAILFWKIYQETEKRAKDIQGLKGSGSSTNPSQAQNLDNSSGKDTVGSQRMSSIMLRQISSQSVSSSEILEETERSSVNGDMDAASEVNKNSQHYESIKVQKGSDGLTPSSPLDQSAAKATRDAVLAKRFATKAKIEINKRKNEKKANEKKAARTLSAILFAFITTWLPYNIMVLVNTFCQDCIPESLWALGYWLCYVNSTVNPMCYALCNKTFRTTFRDILICQWNQNRNKPNFNQRQAVGFRKEPR</sequence>
<dbReference type="PANTHER" id="PTHR24247">
    <property type="entry name" value="5-HYDROXYTRYPTAMINE RECEPTOR"/>
    <property type="match status" value="1"/>
</dbReference>
<dbReference type="PROSITE" id="PS00237">
    <property type="entry name" value="G_PROTEIN_RECEP_F1_1"/>
    <property type="match status" value="1"/>
</dbReference>
<keyword evidence="8 14" id="KW-0472">Membrane</keyword>
<organism evidence="17 18">
    <name type="scientific">Poecilia mexicana</name>
    <dbReference type="NCBI Taxonomy" id="48701"/>
    <lineage>
        <taxon>Eukaryota</taxon>
        <taxon>Metazoa</taxon>
        <taxon>Chordata</taxon>
        <taxon>Craniata</taxon>
        <taxon>Vertebrata</taxon>
        <taxon>Euteleostomi</taxon>
        <taxon>Actinopterygii</taxon>
        <taxon>Neopterygii</taxon>
        <taxon>Teleostei</taxon>
        <taxon>Neoteleostei</taxon>
        <taxon>Acanthomorphata</taxon>
        <taxon>Ovalentaria</taxon>
        <taxon>Atherinomorphae</taxon>
        <taxon>Cyprinodontiformes</taxon>
        <taxon>Poeciliidae</taxon>
        <taxon>Poeciliinae</taxon>
        <taxon>Poecilia</taxon>
    </lineage>
</organism>
<evidence type="ECO:0000256" key="12">
    <source>
        <dbReference type="ARBA" id="ARBA00023257"/>
    </source>
</evidence>
<evidence type="ECO:0000256" key="15">
    <source>
        <dbReference type="SAM" id="MobiDB-lite"/>
    </source>
</evidence>
<feature type="transmembrane region" description="Helical" evidence="14">
    <location>
        <begin position="6"/>
        <end position="33"/>
    </location>
</feature>
<feature type="domain" description="G-protein coupled receptors family 1 profile" evidence="16">
    <location>
        <begin position="25"/>
        <end position="393"/>
    </location>
</feature>
<dbReference type="SMART" id="SM01381">
    <property type="entry name" value="7TM_GPCR_Srsx"/>
    <property type="match status" value="1"/>
</dbReference>
<evidence type="ECO:0000256" key="10">
    <source>
        <dbReference type="ARBA" id="ARBA00023180"/>
    </source>
</evidence>
<evidence type="ECO:0000256" key="4">
    <source>
        <dbReference type="ARBA" id="ARBA00022692"/>
    </source>
</evidence>
<dbReference type="AlphaFoldDB" id="A0A3B3Y6N9"/>
<reference evidence="17" key="2">
    <citation type="submission" date="2025-09" db="UniProtKB">
        <authorList>
            <consortium name="Ensembl"/>
        </authorList>
    </citation>
    <scope>IDENTIFICATION</scope>
</reference>
<comment type="function">
    <text evidence="1">The muscarinic acetylcholine receptor mediates various cellular responses, including inhibition of adenylate cyclase, breakdown of phosphoinositides and modulation of potassium channels through the action of G proteins. Primary transducing effect is Pi turnover.</text>
</comment>
<evidence type="ECO:0000313" key="17">
    <source>
        <dbReference type="Ensembl" id="ENSPMEP00000022823.1"/>
    </source>
</evidence>
<evidence type="ECO:0000256" key="3">
    <source>
        <dbReference type="ARBA" id="ARBA00022553"/>
    </source>
</evidence>
<keyword evidence="11 13" id="KW-0807">Transducer</keyword>
<dbReference type="Gene3D" id="1.20.1070.10">
    <property type="entry name" value="Rhodopsin 7-helix transmembrane proteins"/>
    <property type="match status" value="2"/>
</dbReference>
<keyword evidence="18" id="KW-1185">Reference proteome</keyword>
<dbReference type="PROSITE" id="PS50262">
    <property type="entry name" value="G_PROTEIN_RECEP_F1_2"/>
    <property type="match status" value="1"/>
</dbReference>
<comment type="subcellular location">
    <subcellularLocation>
        <location evidence="14">Cell membrane</location>
        <topology evidence="14">Multi-pass membrane protein</topology>
    </subcellularLocation>
    <subcellularLocation>
        <location evidence="14">Postsynaptic cell membrane</location>
        <topology evidence="14">Multi-pass membrane protein</topology>
    </subcellularLocation>
</comment>
<evidence type="ECO:0000256" key="2">
    <source>
        <dbReference type="ARBA" id="ARBA00022475"/>
    </source>
</evidence>
<evidence type="ECO:0000256" key="5">
    <source>
        <dbReference type="ARBA" id="ARBA00022989"/>
    </source>
</evidence>
<evidence type="ECO:0000259" key="16">
    <source>
        <dbReference type="PROSITE" id="PS50262"/>
    </source>
</evidence>
<dbReference type="FunFam" id="1.20.1070.10:FF:000047">
    <property type="entry name" value="Muscarinic acetylcholine receptor"/>
    <property type="match status" value="1"/>
</dbReference>
<evidence type="ECO:0000313" key="18">
    <source>
        <dbReference type="Proteomes" id="UP000261480"/>
    </source>
</evidence>
<evidence type="ECO:0000256" key="8">
    <source>
        <dbReference type="ARBA" id="ARBA00023136"/>
    </source>
</evidence>
<dbReference type="GO" id="GO:0045211">
    <property type="term" value="C:postsynaptic membrane"/>
    <property type="evidence" value="ECO:0007669"/>
    <property type="project" value="UniProtKB-SubCell"/>
</dbReference>
<feature type="region of interest" description="Disordered" evidence="15">
    <location>
        <begin position="206"/>
        <end position="233"/>
    </location>
</feature>
<dbReference type="InterPro" id="IPR000995">
    <property type="entry name" value="Musac_Ach_rcpt"/>
</dbReference>
<feature type="transmembrane region" description="Helical" evidence="14">
    <location>
        <begin position="338"/>
        <end position="356"/>
    </location>
</feature>
<dbReference type="Pfam" id="PF00001">
    <property type="entry name" value="7tm_1"/>
    <property type="match status" value="1"/>
</dbReference>
<evidence type="ECO:0000256" key="6">
    <source>
        <dbReference type="ARBA" id="ARBA00023018"/>
    </source>
</evidence>
<evidence type="ECO:0000256" key="7">
    <source>
        <dbReference type="ARBA" id="ARBA00023040"/>
    </source>
</evidence>
<dbReference type="GO" id="GO:0016907">
    <property type="term" value="F:G protein-coupled acetylcholine receptor activity"/>
    <property type="evidence" value="ECO:0007669"/>
    <property type="project" value="UniProtKB-UniRule"/>
</dbReference>
<dbReference type="GO" id="GO:0030425">
    <property type="term" value="C:dendrite"/>
    <property type="evidence" value="ECO:0007669"/>
    <property type="project" value="TreeGrafter"/>
</dbReference>
<evidence type="ECO:0000256" key="11">
    <source>
        <dbReference type="ARBA" id="ARBA00023224"/>
    </source>
</evidence>
<dbReference type="GO" id="GO:0007197">
    <property type="term" value="P:adenylate cyclase-inhibiting G protein-coupled acetylcholine receptor signaling pathway"/>
    <property type="evidence" value="ECO:0007669"/>
    <property type="project" value="TreeGrafter"/>
</dbReference>
<feature type="transmembrane region" description="Helical" evidence="14">
    <location>
        <begin position="45"/>
        <end position="71"/>
    </location>
</feature>
<dbReference type="GO" id="GO:0006940">
    <property type="term" value="P:regulation of smooth muscle contraction"/>
    <property type="evidence" value="ECO:0007669"/>
    <property type="project" value="TreeGrafter"/>
</dbReference>
<dbReference type="PRINTS" id="PR00237">
    <property type="entry name" value="GPCRRHODOPSN"/>
</dbReference>
<keyword evidence="4 13" id="KW-0812">Transmembrane</keyword>
<dbReference type="InterPro" id="IPR000276">
    <property type="entry name" value="GPCR_Rhodpsn"/>
</dbReference>
<dbReference type="Proteomes" id="UP000261480">
    <property type="component" value="Unplaced"/>
</dbReference>
<keyword evidence="6 14" id="KW-0770">Synapse</keyword>
<keyword evidence="10" id="KW-0325">Glycoprotein</keyword>
<feature type="transmembrane region" description="Helical" evidence="14">
    <location>
        <begin position="170"/>
        <end position="192"/>
    </location>
</feature>
<evidence type="ECO:0000256" key="13">
    <source>
        <dbReference type="RuleBase" id="RU000688"/>
    </source>
</evidence>
<keyword evidence="3" id="KW-0597">Phosphoprotein</keyword>
<comment type="similarity">
    <text evidence="14">Belongs to the G-protein coupled receptor 1 family. Muscarinic acetylcholine receptor subfamily.</text>
</comment>
<feature type="compositionally biased region" description="Polar residues" evidence="15">
    <location>
        <begin position="211"/>
        <end position="233"/>
    </location>
</feature>
<dbReference type="SUPFAM" id="SSF81321">
    <property type="entry name" value="Family A G protein-coupled receptor-like"/>
    <property type="match status" value="1"/>
</dbReference>
<keyword evidence="2 14" id="KW-1003">Cell membrane</keyword>
<dbReference type="PRINTS" id="PR00243">
    <property type="entry name" value="MUSCARINICR"/>
</dbReference>
<proteinExistence type="inferred from homology"/>
<feature type="transmembrane region" description="Helical" evidence="14">
    <location>
        <begin position="376"/>
        <end position="396"/>
    </location>
</feature>
<name>A0A3B3Y6N9_9TELE</name>
<keyword evidence="12 14" id="KW-0628">Postsynaptic cell membrane</keyword>
<evidence type="ECO:0000256" key="9">
    <source>
        <dbReference type="ARBA" id="ARBA00023170"/>
    </source>
</evidence>
<dbReference type="GO" id="GO:0007187">
    <property type="term" value="P:G protein-coupled receptor signaling pathway, coupled to cyclic nucleotide second messenger"/>
    <property type="evidence" value="ECO:0007669"/>
    <property type="project" value="TreeGrafter"/>
</dbReference>
<keyword evidence="7 13" id="KW-0297">G-protein coupled receptor</keyword>
<dbReference type="FunFam" id="1.20.1070.10:FF:000534">
    <property type="entry name" value="Muscarinic acetylcholine receptor"/>
    <property type="match status" value="1"/>
</dbReference>